<dbReference type="GO" id="GO:0005886">
    <property type="term" value="C:plasma membrane"/>
    <property type="evidence" value="ECO:0007669"/>
    <property type="project" value="UniProtKB-SubCell"/>
</dbReference>
<dbReference type="PANTHER" id="PTHR37693">
    <property type="entry name" value="PHOSPHATIDYLGLYCEROL LYSYLTRANSFERASE"/>
    <property type="match status" value="1"/>
</dbReference>
<comment type="caution">
    <text evidence="7">The sequence shown here is derived from an EMBL/GenBank/DDBJ whole genome shotgun (WGS) entry which is preliminary data.</text>
</comment>
<evidence type="ECO:0000256" key="2">
    <source>
        <dbReference type="ARBA" id="ARBA00022475"/>
    </source>
</evidence>
<organism evidence="7">
    <name type="scientific">Rhodothermus marinus</name>
    <name type="common">Rhodothermus obamensis</name>
    <dbReference type="NCBI Taxonomy" id="29549"/>
    <lineage>
        <taxon>Bacteria</taxon>
        <taxon>Pseudomonadati</taxon>
        <taxon>Rhodothermota</taxon>
        <taxon>Rhodothermia</taxon>
        <taxon>Rhodothermales</taxon>
        <taxon>Rhodothermaceae</taxon>
        <taxon>Rhodothermus</taxon>
    </lineage>
</organism>
<evidence type="ECO:0000313" key="7">
    <source>
        <dbReference type="EMBL" id="HER95425.1"/>
    </source>
</evidence>
<reference evidence="7" key="1">
    <citation type="journal article" date="2020" name="mSystems">
        <title>Genome- and Community-Level Interaction Insights into Carbon Utilization and Element Cycling Functions of Hydrothermarchaeota in Hydrothermal Sediment.</title>
        <authorList>
            <person name="Zhou Z."/>
            <person name="Liu Y."/>
            <person name="Xu W."/>
            <person name="Pan J."/>
            <person name="Luo Z.H."/>
            <person name="Li M."/>
        </authorList>
    </citation>
    <scope>NUCLEOTIDE SEQUENCE [LARGE SCALE GENOMIC DNA]</scope>
    <source>
        <strain evidence="7">SpSt-143</strain>
    </source>
</reference>
<accession>A0A7V2AZD8</accession>
<feature type="transmembrane region" description="Helical" evidence="6">
    <location>
        <begin position="318"/>
        <end position="337"/>
    </location>
</feature>
<dbReference type="InterPro" id="IPR022791">
    <property type="entry name" value="L-PG_synthase/AglD"/>
</dbReference>
<name>A0A7V2AZD8_RHOMR</name>
<evidence type="ECO:0000256" key="4">
    <source>
        <dbReference type="ARBA" id="ARBA00022989"/>
    </source>
</evidence>
<protein>
    <submittedName>
        <fullName evidence="7">Flippase-like domain-containing protein</fullName>
    </submittedName>
</protein>
<keyword evidence="2" id="KW-1003">Cell membrane</keyword>
<dbReference type="Pfam" id="PF03706">
    <property type="entry name" value="LPG_synthase_TM"/>
    <property type="match status" value="1"/>
</dbReference>
<feature type="transmembrane region" description="Helical" evidence="6">
    <location>
        <begin position="20"/>
        <end position="41"/>
    </location>
</feature>
<evidence type="ECO:0000256" key="6">
    <source>
        <dbReference type="SAM" id="Phobius"/>
    </source>
</evidence>
<feature type="transmembrane region" description="Helical" evidence="6">
    <location>
        <begin position="172"/>
        <end position="192"/>
    </location>
</feature>
<sequence length="361" mass="40913">MPYARPPVTPNSHPKTSWQSRLLGSMLLSLLVLGVVGYFTFEWNAFLEALREINPWLLTLGIAMLGLRILFGAWRLHYVSHQHLSLRAAARCQLVWDFSSNVTPSAIGGGPFAALFVARDQRLPLGEATAILLFSILLDQLFFALTVVIVLLALPFWPVLPAALGKVGQGSFVLYLALILVWIAFFAYTTFFRPELLSRLMRGLLRFQRLRRFRERVVEELLSLQARTRQIRTQPLSFFLKGFTLTLAAWVSRHLLLLFLVWAVHPEVNATLVFLRTLAMTLGGVLLPTPGGAGGIEALYVLFIGPLIPQHLVAPTLLLWRLMSYYLFIALGLWLTGRHMQRSLRQRRAHRMQMPETAEHP</sequence>
<keyword evidence="4 6" id="KW-1133">Transmembrane helix</keyword>
<feature type="transmembrane region" description="Helical" evidence="6">
    <location>
        <begin position="238"/>
        <end position="262"/>
    </location>
</feature>
<dbReference type="PANTHER" id="PTHR37693:SF1">
    <property type="entry name" value="INTEGRAL MEMBRANE PROTEIN"/>
    <property type="match status" value="1"/>
</dbReference>
<keyword evidence="5 6" id="KW-0472">Membrane</keyword>
<feature type="transmembrane region" description="Helical" evidence="6">
    <location>
        <begin position="130"/>
        <end position="160"/>
    </location>
</feature>
<dbReference type="AlphaFoldDB" id="A0A7V2AZD8"/>
<evidence type="ECO:0000256" key="3">
    <source>
        <dbReference type="ARBA" id="ARBA00022692"/>
    </source>
</evidence>
<feature type="transmembrane region" description="Helical" evidence="6">
    <location>
        <begin position="53"/>
        <end position="74"/>
    </location>
</feature>
<gene>
    <name evidence="7" type="ORF">ENO59_02745</name>
</gene>
<evidence type="ECO:0000256" key="1">
    <source>
        <dbReference type="ARBA" id="ARBA00004651"/>
    </source>
</evidence>
<keyword evidence="3 6" id="KW-0812">Transmembrane</keyword>
<proteinExistence type="predicted"/>
<comment type="subcellular location">
    <subcellularLocation>
        <location evidence="1">Cell membrane</location>
        <topology evidence="1">Multi-pass membrane protein</topology>
    </subcellularLocation>
</comment>
<evidence type="ECO:0000256" key="5">
    <source>
        <dbReference type="ARBA" id="ARBA00023136"/>
    </source>
</evidence>
<dbReference type="EMBL" id="DSGB01000003">
    <property type="protein sequence ID" value="HER95425.1"/>
    <property type="molecule type" value="Genomic_DNA"/>
</dbReference>
<dbReference type="NCBIfam" id="TIGR00374">
    <property type="entry name" value="flippase-like domain"/>
    <property type="match status" value="1"/>
</dbReference>